<dbReference type="EMBL" id="AP029263">
    <property type="protein sequence ID" value="BFF92209.1"/>
    <property type="molecule type" value="Genomic_DNA"/>
</dbReference>
<feature type="compositionally biased region" description="Polar residues" evidence="10">
    <location>
        <begin position="426"/>
        <end position="437"/>
    </location>
</feature>
<feature type="compositionally biased region" description="Low complexity" evidence="10">
    <location>
        <begin position="709"/>
        <end position="723"/>
    </location>
</feature>
<keyword evidence="3" id="KW-0677">Repeat</keyword>
<comment type="subcellular location">
    <subcellularLocation>
        <location evidence="1">Nucleus</location>
    </subcellularLocation>
</comment>
<feature type="compositionally biased region" description="Low complexity" evidence="10">
    <location>
        <begin position="366"/>
        <end position="383"/>
    </location>
</feature>
<feature type="compositionally biased region" description="Low complexity" evidence="10">
    <location>
        <begin position="579"/>
        <end position="590"/>
    </location>
</feature>
<feature type="compositionally biased region" description="Low complexity" evidence="10">
    <location>
        <begin position="558"/>
        <end position="572"/>
    </location>
</feature>
<dbReference type="CDD" id="cd20102">
    <property type="entry name" value="MBT_L3MBTL1-like_rpt2"/>
    <property type="match status" value="1"/>
</dbReference>
<feature type="region of interest" description="Disordered" evidence="10">
    <location>
        <begin position="1506"/>
        <end position="1628"/>
    </location>
</feature>
<proteinExistence type="predicted"/>
<dbReference type="Pfam" id="PF02198">
    <property type="entry name" value="SAM_PNT"/>
    <property type="match status" value="1"/>
</dbReference>
<evidence type="ECO:0000313" key="13">
    <source>
        <dbReference type="Proteomes" id="UP001500889"/>
    </source>
</evidence>
<feature type="repeat" description="MBT" evidence="9">
    <location>
        <begin position="1145"/>
        <end position="1246"/>
    </location>
</feature>
<dbReference type="SUPFAM" id="SSF47769">
    <property type="entry name" value="SAM/Pointed domain"/>
    <property type="match status" value="1"/>
</dbReference>
<dbReference type="GO" id="GO:0043565">
    <property type="term" value="F:sequence-specific DNA binding"/>
    <property type="evidence" value="ECO:0007669"/>
    <property type="project" value="InterPro"/>
</dbReference>
<feature type="compositionally biased region" description="Acidic residues" evidence="10">
    <location>
        <begin position="1815"/>
        <end position="1835"/>
    </location>
</feature>
<dbReference type="GO" id="GO:0042393">
    <property type="term" value="F:histone binding"/>
    <property type="evidence" value="ECO:0007669"/>
    <property type="project" value="TreeGrafter"/>
</dbReference>
<feature type="compositionally biased region" description="Acidic residues" evidence="10">
    <location>
        <begin position="1853"/>
        <end position="1863"/>
    </location>
</feature>
<protein>
    <recommendedName>
        <fullName evidence="11">PNT domain-containing protein</fullName>
    </recommendedName>
</protein>
<dbReference type="PROSITE" id="PS51079">
    <property type="entry name" value="MBT"/>
    <property type="match status" value="3"/>
</dbReference>
<dbReference type="PANTHER" id="PTHR12247:SF131">
    <property type="entry name" value="LD05287P"/>
    <property type="match status" value="1"/>
</dbReference>
<dbReference type="GO" id="GO:0008270">
    <property type="term" value="F:zinc ion binding"/>
    <property type="evidence" value="ECO:0007669"/>
    <property type="project" value="UniProtKB-KW"/>
</dbReference>
<dbReference type="InterPro" id="IPR013761">
    <property type="entry name" value="SAM/pointed_sf"/>
</dbReference>
<feature type="compositionally biased region" description="Low complexity" evidence="10">
    <location>
        <begin position="746"/>
        <end position="774"/>
    </location>
</feature>
<evidence type="ECO:0000256" key="8">
    <source>
        <dbReference type="ARBA" id="ARBA00023242"/>
    </source>
</evidence>
<feature type="region of interest" description="Disordered" evidence="10">
    <location>
        <begin position="328"/>
        <end position="477"/>
    </location>
</feature>
<evidence type="ECO:0000256" key="6">
    <source>
        <dbReference type="ARBA" id="ARBA00023015"/>
    </source>
</evidence>
<dbReference type="Gene3D" id="2.30.30.140">
    <property type="match status" value="3"/>
</dbReference>
<evidence type="ECO:0000256" key="7">
    <source>
        <dbReference type="ARBA" id="ARBA00023163"/>
    </source>
</evidence>
<dbReference type="GO" id="GO:0005634">
    <property type="term" value="C:nucleus"/>
    <property type="evidence" value="ECO:0007669"/>
    <property type="project" value="UniProtKB-SubCell"/>
</dbReference>
<evidence type="ECO:0000256" key="5">
    <source>
        <dbReference type="ARBA" id="ARBA00022833"/>
    </source>
</evidence>
<evidence type="ECO:0000256" key="2">
    <source>
        <dbReference type="ARBA" id="ARBA00022723"/>
    </source>
</evidence>
<dbReference type="InterPro" id="IPR003118">
    <property type="entry name" value="Pointed_dom"/>
</dbReference>
<feature type="compositionally biased region" description="Low complexity" evidence="10">
    <location>
        <begin position="408"/>
        <end position="418"/>
    </location>
</feature>
<sequence>MLPANGGDSKQSQVNRKMSIPNITIIPRKSAEEMRFLPIAAMPTKHNSSIHIGNVQSVKTNNNNNIHTALKSTLTMTPLNMNIVQASGVKTTSLKPGAVAATGSMIQLVPMSATGGATNHHPNLMAIITPSGKTAMISATPPHAQQIMIRPNPAISRLSHPSKGTFTLNSSNGSTTGKASPIASATKAVASRTLAEFPNSMAAMTAPAPAAPVPASVSATATEPVTGTLPVPAAGSVTAAAAAAVVKAVPSPQQQQISLIGGQPLKPRAPLILSKVAVDKLRIKFNQARVNPNAIIVSKALQQSSAQAEGIMQPTPITVNDMTRTCSTQPAASVESGSGNSSSSNNQCIYPKKALPLPSSKDTAKPKTSAPTTAIGSSNSNNNNKEKDNKNKCPIKALPLSTSKDMSKAPSASSKMSPNPNPREITMQTVINGPPQKTEQKAEQKMEQKTESKPKPMAMAQPPATHKVKRSKSFVSPEEVAIMRAIQRRRYSVAKEPQALAKEPVKQAQAPVKQPQAAAKQLQEPAKQSQEHAKQTQEPVKQPQAAVKKPQTYAKQTQAPAKEPQEPVQQPQEPEKQPHAAAKKPQAPVKEPQEPEKQSQAAAKQPQEPATEPQASETEPVALTKQPQAAETEPVETVKEPVASASDPVVSDKEDDAVVMLEDPPIVTITIDTDDSDDEGEKKQSEKLPPILSTAALTVTAIPGSARRTSTPNSISTSTNTGTAPRGISNTGGSLGMPESRKNSRKNSSTSNGGVTLSSYRKSSHGSISISSSSCSLNSDVEEIVVPAKKRKEEPATHTKTQTISIIKAESVSNEDFERSLRCEESLVHSPESSGRRASSAKVPQRRPVPLPTQNGQHQAKAHKTTFVMIPTPPAGSNAMSMKKAMLNNLQMLRWRPQQPASLQNSSLRFDINRYSLLQLNERCEPRHGPASYFERALFDRPGRRPTDSLHPLLYLCQRCNCHGPAADFLAPHYCSVGCVRRAQKRRMPAIVTSLNKMPKKVLTPQHQQQKKLEQLQHQRANRVELEQRRITVAKRPFRWTDYMETHGPELTAPIHLFFNPFPRNANCFERGMKLEAIDPENCSLFCVCTVSEVRGYRLKLSFDGYSSMYDFWVNADSLDIFPPGWCESTNRILQAPKGYCSQRWSWSRYLVKTNAKAAPRVLFPHLNHTPYKRENRFRRGMHLEAEDLNDTGKICVATVADILDERIRVHFNGWDDCYDFWVHISSPYIHPCGWHAGRQQLIVPPSYHNTVFSWEDFSRRKGGIAAPEDLFSPRQPMDFQARMKLEVVDQRNPCLIRPATVVTRKGYRVQLHLDCWPNEYYFWLEDDSPDLHPIGWCEATQHELEAPPGFLQAPAQMPCDVDGCRGFGNAKRFNLNVHALPDCCPYAPVNWRQWRSKTVKPPRVAPDQISRVPLREPKKLSVGNMLPSPLSSFGKGYRREGLPELVIEAERVEPDNAQIVIEGECMMEDEAQIVIKQECIEEERPKLIVELEAKIEAKPEIKPKRRETIPKAKDIKEETKAVKEEAKPKPKEKIVKRQDETTAKSREAMPKQKERETIPKAKEVKSTAKETKSTAKIVPKEPKPTPKETKATPKLKEAKPTPKEKATKPTAQKAKETKGPAARKVNAEEPVDPRCITIAMPIVKDYGPQLVHNYRLWQKNSAFALSTIKSNPLYWTNWDVYEYVERALDSRSIAQTIFDQDIDGRALLMLGHKDMSDHLQLKKGPAVKLFSHIVNLRIAVVCKFNMTCSGLDIFNFEAVDALNQKTVTKQRVEAKQIPREKQTTQQQKPRQKQPQQQSQRKNPQQTMNSSSSYELEEELSDDDFDEDDDSEEAVGEAVNKLELEGEQHVGVEDEEDDELDNEDFQSINPISLTHDENDDDSDVVMLPPPLKARHCMTTAT</sequence>
<feature type="domain" description="PNT" evidence="11">
    <location>
        <begin position="1652"/>
        <end position="1741"/>
    </location>
</feature>
<evidence type="ECO:0000256" key="10">
    <source>
        <dbReference type="SAM" id="MobiDB-lite"/>
    </source>
</evidence>
<feature type="compositionally biased region" description="Low complexity" evidence="10">
    <location>
        <begin position="1784"/>
        <end position="1814"/>
    </location>
</feature>
<feature type="repeat" description="MBT" evidence="9">
    <location>
        <begin position="1038"/>
        <end position="1137"/>
    </location>
</feature>
<feature type="region of interest" description="Disordered" evidence="10">
    <location>
        <begin position="1771"/>
        <end position="1863"/>
    </location>
</feature>
<feature type="compositionally biased region" description="Basic and acidic residues" evidence="10">
    <location>
        <begin position="1840"/>
        <end position="1852"/>
    </location>
</feature>
<feature type="region of interest" description="Disordered" evidence="10">
    <location>
        <begin position="495"/>
        <end position="774"/>
    </location>
</feature>
<feature type="region of interest" description="Disordered" evidence="10">
    <location>
        <begin position="823"/>
        <end position="862"/>
    </location>
</feature>
<dbReference type="PROSITE" id="PS51802">
    <property type="entry name" value="ZF_CCHHC"/>
    <property type="match status" value="1"/>
</dbReference>
<evidence type="ECO:0000256" key="1">
    <source>
        <dbReference type="ARBA" id="ARBA00004123"/>
    </source>
</evidence>
<accession>A0AAU9F954</accession>
<feature type="compositionally biased region" description="Basic and acidic residues" evidence="10">
    <location>
        <begin position="1506"/>
        <end position="1619"/>
    </location>
</feature>
<evidence type="ECO:0000256" key="3">
    <source>
        <dbReference type="ARBA" id="ARBA00022737"/>
    </source>
</evidence>
<dbReference type="GO" id="GO:0003682">
    <property type="term" value="F:chromatin binding"/>
    <property type="evidence" value="ECO:0007669"/>
    <property type="project" value="TreeGrafter"/>
</dbReference>
<keyword evidence="5" id="KW-0862">Zinc</keyword>
<dbReference type="GO" id="GO:0045892">
    <property type="term" value="P:negative regulation of DNA-templated transcription"/>
    <property type="evidence" value="ECO:0007669"/>
    <property type="project" value="TreeGrafter"/>
</dbReference>
<dbReference type="Proteomes" id="UP001500889">
    <property type="component" value="Chromosome O"/>
</dbReference>
<keyword evidence="2" id="KW-0479">Metal-binding</keyword>
<feature type="compositionally biased region" description="Basic and acidic residues" evidence="10">
    <location>
        <begin position="438"/>
        <end position="454"/>
    </location>
</feature>
<dbReference type="Pfam" id="PF02820">
    <property type="entry name" value="MBT"/>
    <property type="match status" value="3"/>
</dbReference>
<feature type="compositionally biased region" description="Low complexity" evidence="10">
    <location>
        <begin position="598"/>
        <end position="617"/>
    </location>
</feature>
<dbReference type="PANTHER" id="PTHR12247">
    <property type="entry name" value="POLYCOMB GROUP PROTEIN"/>
    <property type="match status" value="1"/>
</dbReference>
<dbReference type="SMART" id="SM00561">
    <property type="entry name" value="MBT"/>
    <property type="match status" value="3"/>
</dbReference>
<feature type="repeat" description="MBT" evidence="9">
    <location>
        <begin position="1253"/>
        <end position="1348"/>
    </location>
</feature>
<dbReference type="CDD" id="cd20101">
    <property type="entry name" value="MBT_L3MBTL1-like_rpt1"/>
    <property type="match status" value="1"/>
</dbReference>
<feature type="compositionally biased region" description="Basic and acidic residues" evidence="10">
    <location>
        <begin position="1771"/>
        <end position="1783"/>
    </location>
</feature>
<organism evidence="12 13">
    <name type="scientific">Drosophila madeirensis</name>
    <name type="common">Fruit fly</name>
    <dbReference type="NCBI Taxonomy" id="30013"/>
    <lineage>
        <taxon>Eukaryota</taxon>
        <taxon>Metazoa</taxon>
        <taxon>Ecdysozoa</taxon>
        <taxon>Arthropoda</taxon>
        <taxon>Hexapoda</taxon>
        <taxon>Insecta</taxon>
        <taxon>Pterygota</taxon>
        <taxon>Neoptera</taxon>
        <taxon>Endopterygota</taxon>
        <taxon>Diptera</taxon>
        <taxon>Brachycera</taxon>
        <taxon>Muscomorpha</taxon>
        <taxon>Ephydroidea</taxon>
        <taxon>Drosophilidae</taxon>
        <taxon>Drosophila</taxon>
        <taxon>Sophophora</taxon>
    </lineage>
</organism>
<keyword evidence="4" id="KW-0863">Zinc-finger</keyword>
<dbReference type="SMART" id="SM00251">
    <property type="entry name" value="SAM_PNT"/>
    <property type="match status" value="1"/>
</dbReference>
<feature type="compositionally biased region" description="Low complexity" evidence="10">
    <location>
        <begin position="336"/>
        <end position="346"/>
    </location>
</feature>
<dbReference type="InterPro" id="IPR050548">
    <property type="entry name" value="PcG_chromatin_remod_factors"/>
</dbReference>
<evidence type="ECO:0000256" key="9">
    <source>
        <dbReference type="PROSITE-ProRule" id="PRU00459"/>
    </source>
</evidence>
<keyword evidence="6" id="KW-0805">Transcription regulation</keyword>
<dbReference type="InterPro" id="IPR004092">
    <property type="entry name" value="Mbt"/>
</dbReference>
<evidence type="ECO:0000313" key="12">
    <source>
        <dbReference type="EMBL" id="BFF92209.1"/>
    </source>
</evidence>
<keyword evidence="8" id="KW-0539">Nucleus</keyword>
<keyword evidence="7" id="KW-0804">Transcription</keyword>
<feature type="compositionally biased region" description="Low complexity" evidence="10">
    <location>
        <begin position="506"/>
        <end position="528"/>
    </location>
</feature>
<evidence type="ECO:0000256" key="4">
    <source>
        <dbReference type="ARBA" id="ARBA00022771"/>
    </source>
</evidence>
<keyword evidence="13" id="KW-1185">Reference proteome</keyword>
<feature type="compositionally biased region" description="Low complexity" evidence="10">
    <location>
        <begin position="455"/>
        <end position="464"/>
    </location>
</feature>
<reference evidence="12 13" key="1">
    <citation type="submission" date="2024-02" db="EMBL/GenBank/DDBJ databases">
        <title>A chromosome-level genome assembly of Drosophila madeirensis, a fruit fly species endemic to Madeira island.</title>
        <authorList>
            <person name="Tomihara K."/>
            <person name="Llopart A."/>
            <person name="Yamamoto D."/>
        </authorList>
    </citation>
    <scope>NUCLEOTIDE SEQUENCE [LARGE SCALE GENOMIC DNA]</scope>
    <source>
        <strain evidence="12 13">RF1</strain>
    </source>
</reference>
<gene>
    <name evidence="12" type="ORF">DMAD_10313</name>
</gene>
<evidence type="ECO:0000259" key="11">
    <source>
        <dbReference type="SMART" id="SM00251"/>
    </source>
</evidence>
<dbReference type="CDD" id="cd20103">
    <property type="entry name" value="MBT_L3MBTL1-like_rpt3"/>
    <property type="match status" value="1"/>
</dbReference>
<dbReference type="Gene3D" id="1.10.150.50">
    <property type="entry name" value="Transcription Factor, Ets-1"/>
    <property type="match status" value="1"/>
</dbReference>
<dbReference type="InterPro" id="IPR002515">
    <property type="entry name" value="Znf_C2H2C"/>
</dbReference>
<name>A0AAU9F954_DROMD</name>
<dbReference type="SUPFAM" id="SSF63748">
    <property type="entry name" value="Tudor/PWWP/MBT"/>
    <property type="match status" value="3"/>
</dbReference>